<keyword evidence="1" id="KW-0812">Transmembrane</keyword>
<keyword evidence="1" id="KW-0472">Membrane</keyword>
<reference evidence="2" key="2">
    <citation type="journal article" date="2015" name="Data Brief">
        <title>Shoot transcriptome of the giant reed, Arundo donax.</title>
        <authorList>
            <person name="Barrero R.A."/>
            <person name="Guerrero F.D."/>
            <person name="Moolhuijzen P."/>
            <person name="Goolsby J.A."/>
            <person name="Tidwell J."/>
            <person name="Bellgard S.E."/>
            <person name="Bellgard M.I."/>
        </authorList>
    </citation>
    <scope>NUCLEOTIDE SEQUENCE</scope>
    <source>
        <tissue evidence="2">Shoot tissue taken approximately 20 cm above the soil surface</tissue>
    </source>
</reference>
<evidence type="ECO:0000256" key="1">
    <source>
        <dbReference type="SAM" id="Phobius"/>
    </source>
</evidence>
<reference evidence="2" key="1">
    <citation type="submission" date="2014-09" db="EMBL/GenBank/DDBJ databases">
        <authorList>
            <person name="Magalhaes I.L.F."/>
            <person name="Oliveira U."/>
            <person name="Santos F.R."/>
            <person name="Vidigal T.H.D.A."/>
            <person name="Brescovit A.D."/>
            <person name="Santos A.J."/>
        </authorList>
    </citation>
    <scope>NUCLEOTIDE SEQUENCE</scope>
    <source>
        <tissue evidence="2">Shoot tissue taken approximately 20 cm above the soil surface</tissue>
    </source>
</reference>
<feature type="transmembrane region" description="Helical" evidence="1">
    <location>
        <begin position="15"/>
        <end position="34"/>
    </location>
</feature>
<evidence type="ECO:0000313" key="2">
    <source>
        <dbReference type="EMBL" id="JAD38355.1"/>
    </source>
</evidence>
<organism evidence="2">
    <name type="scientific">Arundo donax</name>
    <name type="common">Giant reed</name>
    <name type="synonym">Donax arundinaceus</name>
    <dbReference type="NCBI Taxonomy" id="35708"/>
    <lineage>
        <taxon>Eukaryota</taxon>
        <taxon>Viridiplantae</taxon>
        <taxon>Streptophyta</taxon>
        <taxon>Embryophyta</taxon>
        <taxon>Tracheophyta</taxon>
        <taxon>Spermatophyta</taxon>
        <taxon>Magnoliopsida</taxon>
        <taxon>Liliopsida</taxon>
        <taxon>Poales</taxon>
        <taxon>Poaceae</taxon>
        <taxon>PACMAD clade</taxon>
        <taxon>Arundinoideae</taxon>
        <taxon>Arundineae</taxon>
        <taxon>Arundo</taxon>
    </lineage>
</organism>
<proteinExistence type="predicted"/>
<accession>A0A0A8ZNN0</accession>
<sequence>MQTCVFGMDWDKVTALAKLTAFISLLTKGIMWSIEMDMNV</sequence>
<keyword evidence="1" id="KW-1133">Transmembrane helix</keyword>
<dbReference type="AlphaFoldDB" id="A0A0A8ZNN0"/>
<protein>
    <submittedName>
        <fullName evidence="2">Uncharacterized protein</fullName>
    </submittedName>
</protein>
<dbReference type="EMBL" id="GBRH01259540">
    <property type="protein sequence ID" value="JAD38355.1"/>
    <property type="molecule type" value="Transcribed_RNA"/>
</dbReference>
<name>A0A0A8ZNN0_ARUDO</name>